<dbReference type="AlphaFoldDB" id="A0A8J6M7B0"/>
<gene>
    <name evidence="1" type="ORF">H8S62_04460</name>
</gene>
<keyword evidence="2" id="KW-1185">Reference proteome</keyword>
<dbReference type="EMBL" id="JACOPQ010000002">
    <property type="protein sequence ID" value="MBC5736262.1"/>
    <property type="molecule type" value="Genomic_DNA"/>
</dbReference>
<proteinExistence type="predicted"/>
<accession>A0A8J6M7B0</accession>
<dbReference type="InterPro" id="IPR025374">
    <property type="entry name" value="DUF4364"/>
</dbReference>
<evidence type="ECO:0000313" key="2">
    <source>
        <dbReference type="Proteomes" id="UP000607645"/>
    </source>
</evidence>
<dbReference type="Proteomes" id="UP000607645">
    <property type="component" value="Unassembled WGS sequence"/>
</dbReference>
<organism evidence="1 2">
    <name type="scientific">Lawsonibacter faecis</name>
    <dbReference type="NCBI Taxonomy" id="2763052"/>
    <lineage>
        <taxon>Bacteria</taxon>
        <taxon>Bacillati</taxon>
        <taxon>Bacillota</taxon>
        <taxon>Clostridia</taxon>
        <taxon>Eubacteriales</taxon>
        <taxon>Oscillospiraceae</taxon>
        <taxon>Lawsonibacter</taxon>
    </lineage>
</organism>
<sequence length="184" mass="20401">MPRYGFIHDKLDIKFLLLYILSRAAAPLDFSTLTDLTMIDEGVDYFDFAEALSELVESGHATLTDGSYAITDKGRKNGAVCESSLPYSVRTKCSRRLSKVNAALRRDAQVRSEILPRADGTCTLRLSLDDEEGNILTLELLSPSQAQSERLAEGFKARPEQIYNGVLDVLLAEADNADNKEREP</sequence>
<reference evidence="1" key="1">
    <citation type="submission" date="2020-08" db="EMBL/GenBank/DDBJ databases">
        <title>Genome public.</title>
        <authorList>
            <person name="Liu C."/>
            <person name="Sun Q."/>
        </authorList>
    </citation>
    <scope>NUCLEOTIDE SEQUENCE</scope>
    <source>
        <strain evidence="1">NSJ-52</strain>
    </source>
</reference>
<dbReference type="RefSeq" id="WP_155152225.1">
    <property type="nucleotide sequence ID" value="NZ_JACOPQ010000002.1"/>
</dbReference>
<comment type="caution">
    <text evidence="1">The sequence shown here is derived from an EMBL/GenBank/DDBJ whole genome shotgun (WGS) entry which is preliminary data.</text>
</comment>
<name>A0A8J6M7B0_9FIRM</name>
<evidence type="ECO:0000313" key="1">
    <source>
        <dbReference type="EMBL" id="MBC5736262.1"/>
    </source>
</evidence>
<protein>
    <submittedName>
        <fullName evidence="1">DUF4364 family protein</fullName>
    </submittedName>
</protein>
<dbReference type="Pfam" id="PF14277">
    <property type="entry name" value="DUF4364"/>
    <property type="match status" value="1"/>
</dbReference>